<evidence type="ECO:0000313" key="1">
    <source>
        <dbReference type="EMBL" id="QJA82951.1"/>
    </source>
</evidence>
<dbReference type="EMBL" id="MT142848">
    <property type="protein sequence ID" value="QJA89480.1"/>
    <property type="molecule type" value="Genomic_DNA"/>
</dbReference>
<evidence type="ECO:0000313" key="2">
    <source>
        <dbReference type="EMBL" id="QJA89480.1"/>
    </source>
</evidence>
<accession>A0A6M3KMV7</accession>
<gene>
    <name evidence="1" type="ORF">MM415A00329_0005</name>
    <name evidence="2" type="ORF">MM415B02544_0005</name>
</gene>
<organism evidence="1">
    <name type="scientific">viral metagenome</name>
    <dbReference type="NCBI Taxonomy" id="1070528"/>
    <lineage>
        <taxon>unclassified sequences</taxon>
        <taxon>metagenomes</taxon>
        <taxon>organismal metagenomes</taxon>
    </lineage>
</organism>
<protein>
    <submittedName>
        <fullName evidence="1">Uncharacterized protein</fullName>
    </submittedName>
</protein>
<sequence>MLQNVLDSIQCEISADKYYLLRQKIALVHQSIIEAIGIKREIIDGKKSRS</sequence>
<proteinExistence type="predicted"/>
<dbReference type="AlphaFoldDB" id="A0A6M3KMV7"/>
<dbReference type="EMBL" id="MT142500">
    <property type="protein sequence ID" value="QJA82951.1"/>
    <property type="molecule type" value="Genomic_DNA"/>
</dbReference>
<reference evidence="1" key="1">
    <citation type="submission" date="2020-03" db="EMBL/GenBank/DDBJ databases">
        <title>The deep terrestrial virosphere.</title>
        <authorList>
            <person name="Holmfeldt K."/>
            <person name="Nilsson E."/>
            <person name="Simone D."/>
            <person name="Lopez-Fernandez M."/>
            <person name="Wu X."/>
            <person name="de Brujin I."/>
            <person name="Lundin D."/>
            <person name="Andersson A."/>
            <person name="Bertilsson S."/>
            <person name="Dopson M."/>
        </authorList>
    </citation>
    <scope>NUCLEOTIDE SEQUENCE</scope>
    <source>
        <strain evidence="1">MM415A00329</strain>
        <strain evidence="2">MM415B02544</strain>
    </source>
</reference>
<name>A0A6M3KMV7_9ZZZZ</name>